<reference evidence="8 9" key="1">
    <citation type="submission" date="2018-03" db="EMBL/GenBank/DDBJ databases">
        <title>Genomic Encyclopedia of Archaeal and Bacterial Type Strains, Phase II (KMG-II): from individual species to whole genera.</title>
        <authorList>
            <person name="Goeker M."/>
        </authorList>
    </citation>
    <scope>NUCLEOTIDE SEQUENCE [LARGE SCALE GENOMIC DNA]</scope>
    <source>
        <strain evidence="8 9">DSM 19711</strain>
    </source>
</reference>
<dbReference type="Gene3D" id="3.20.20.30">
    <property type="entry name" value="Luciferase-like domain"/>
    <property type="match status" value="1"/>
</dbReference>
<name>A0A2T0QX81_9ACTN</name>
<feature type="domain" description="Luciferase-like" evidence="7">
    <location>
        <begin position="23"/>
        <end position="393"/>
    </location>
</feature>
<evidence type="ECO:0000313" key="9">
    <source>
        <dbReference type="Proteomes" id="UP000238083"/>
    </source>
</evidence>
<dbReference type="InterPro" id="IPR036661">
    <property type="entry name" value="Luciferase-like_sf"/>
</dbReference>
<comment type="caution">
    <text evidence="8">The sequence shown here is derived from an EMBL/GenBank/DDBJ whole genome shotgun (WGS) entry which is preliminary data.</text>
</comment>
<evidence type="ECO:0000256" key="2">
    <source>
        <dbReference type="ARBA" id="ARBA00022643"/>
    </source>
</evidence>
<dbReference type="InterPro" id="IPR011251">
    <property type="entry name" value="Luciferase-like_dom"/>
</dbReference>
<keyword evidence="1 6" id="KW-0285">Flavoprotein</keyword>
<keyword evidence="4 8" id="KW-0503">Monooxygenase</keyword>
<evidence type="ECO:0000256" key="6">
    <source>
        <dbReference type="PIRSR" id="PIRSR000337-1"/>
    </source>
</evidence>
<evidence type="ECO:0000313" key="8">
    <source>
        <dbReference type="EMBL" id="PRY10494.1"/>
    </source>
</evidence>
<proteinExistence type="inferred from homology"/>
<dbReference type="NCBIfam" id="TIGR03860">
    <property type="entry name" value="FMN_nitrolo"/>
    <property type="match status" value="1"/>
</dbReference>
<dbReference type="PANTHER" id="PTHR30011:SF16">
    <property type="entry name" value="C2H2 FINGER DOMAIN TRANSCRIPTION FACTOR (EUROFUNG)-RELATED"/>
    <property type="match status" value="1"/>
</dbReference>
<feature type="binding site" evidence="6">
    <location>
        <position position="154"/>
    </location>
    <ligand>
        <name>FMN</name>
        <dbReference type="ChEBI" id="CHEBI:58210"/>
    </ligand>
</feature>
<dbReference type="Proteomes" id="UP000238083">
    <property type="component" value="Unassembled WGS sequence"/>
</dbReference>
<accession>A0A2T0QX81</accession>
<dbReference type="SUPFAM" id="SSF51679">
    <property type="entry name" value="Bacterial luciferase-like"/>
    <property type="match status" value="1"/>
</dbReference>
<feature type="binding site" evidence="6">
    <location>
        <position position="230"/>
    </location>
    <ligand>
        <name>FMN</name>
        <dbReference type="ChEBI" id="CHEBI:58210"/>
    </ligand>
</feature>
<dbReference type="PANTHER" id="PTHR30011">
    <property type="entry name" value="ALKANESULFONATE MONOOXYGENASE-RELATED"/>
    <property type="match status" value="1"/>
</dbReference>
<protein>
    <submittedName>
        <fullName evidence="8">FMN-dependent oxidoreductase (Nitrilotriacetate monooxygenase family)</fullName>
    </submittedName>
</protein>
<evidence type="ECO:0000256" key="3">
    <source>
        <dbReference type="ARBA" id="ARBA00023002"/>
    </source>
</evidence>
<keyword evidence="2 6" id="KW-0288">FMN</keyword>
<dbReference type="GO" id="GO:0004497">
    <property type="term" value="F:monooxygenase activity"/>
    <property type="evidence" value="ECO:0007669"/>
    <property type="project" value="UniProtKB-KW"/>
</dbReference>
<dbReference type="Pfam" id="PF00296">
    <property type="entry name" value="Bac_luciferase"/>
    <property type="match status" value="1"/>
</dbReference>
<dbReference type="InterPro" id="IPR016215">
    <property type="entry name" value="NTA_MOA"/>
</dbReference>
<organism evidence="8 9">
    <name type="scientific">Kineococcus rhizosphaerae</name>
    <dbReference type="NCBI Taxonomy" id="559628"/>
    <lineage>
        <taxon>Bacteria</taxon>
        <taxon>Bacillati</taxon>
        <taxon>Actinomycetota</taxon>
        <taxon>Actinomycetes</taxon>
        <taxon>Kineosporiales</taxon>
        <taxon>Kineosporiaceae</taxon>
        <taxon>Kineococcus</taxon>
    </lineage>
</organism>
<keyword evidence="9" id="KW-1185">Reference proteome</keyword>
<dbReference type="InterPro" id="IPR051260">
    <property type="entry name" value="Diverse_substr_monoxygenases"/>
</dbReference>
<evidence type="ECO:0000256" key="1">
    <source>
        <dbReference type="ARBA" id="ARBA00022630"/>
    </source>
</evidence>
<keyword evidence="3" id="KW-0560">Oxidoreductase</keyword>
<gene>
    <name evidence="8" type="ORF">CLV37_11647</name>
</gene>
<comment type="similarity">
    <text evidence="5">Belongs to the NtaA/SnaA/DszA monooxygenase family.</text>
</comment>
<evidence type="ECO:0000256" key="5">
    <source>
        <dbReference type="ARBA" id="ARBA00033748"/>
    </source>
</evidence>
<feature type="binding site" evidence="6">
    <location>
        <position position="158"/>
    </location>
    <ligand>
        <name>FMN</name>
        <dbReference type="ChEBI" id="CHEBI:58210"/>
    </ligand>
</feature>
<dbReference type="GO" id="GO:0016705">
    <property type="term" value="F:oxidoreductase activity, acting on paired donors, with incorporation or reduction of molecular oxygen"/>
    <property type="evidence" value="ECO:0007669"/>
    <property type="project" value="InterPro"/>
</dbReference>
<feature type="binding site" evidence="6">
    <location>
        <position position="103"/>
    </location>
    <ligand>
        <name>FMN</name>
        <dbReference type="ChEBI" id="CHEBI:58210"/>
    </ligand>
</feature>
<sequence>MKRIGFGVFEVGGPQVGGTLSWNHPRSRGTEWRSLQHWVEMAQLLDEAGFDFLFFAGGPFTYPAVNGELSTELVRSGMGAGIDASYFVPSMAAATQRLGFVLTSVTGADHPLFTVRKFQTLDTLTGGRIGWNVVTGSSQDTHAAMMGHREMVAHDTRYEIAREYVDLALRYWEGSWEDGGLVLDREKGEFADPAKLHRVVHEGEHYRSAGWNTAPPGPQTSPVLFQAGTSEAGREFAARYAECVFVQGTTIEHTARNVADIRARAAAHGRDPQSLKLFVGVTTVTAATSEEAHRQRAEFDALQTDEFAAAYYAGNTGVDLLSLDPDGTIDQVFSREGSRAGQMGVSNIERFLGPDAPTVRQILDQLKGRGTRGFPLTGSGEEVATAIEELVDATDLDGVMIEPVFDIASLQDVVDFVLPHLRERGRYAAPEGMTLREQLQGTRRLPAVHPGAAFRP</sequence>
<dbReference type="PIRSF" id="PIRSF000337">
    <property type="entry name" value="NTA_MOA"/>
    <property type="match status" value="1"/>
</dbReference>
<dbReference type="EMBL" id="PVZF01000016">
    <property type="protein sequence ID" value="PRY10494.1"/>
    <property type="molecule type" value="Genomic_DNA"/>
</dbReference>
<evidence type="ECO:0000256" key="4">
    <source>
        <dbReference type="ARBA" id="ARBA00023033"/>
    </source>
</evidence>
<evidence type="ECO:0000259" key="7">
    <source>
        <dbReference type="Pfam" id="PF00296"/>
    </source>
</evidence>
<dbReference type="AlphaFoldDB" id="A0A2T0QX81"/>